<evidence type="ECO:0000313" key="1">
    <source>
        <dbReference type="EMBL" id="SBS61695.1"/>
    </source>
</evidence>
<name>A0A1C3IJV0_9VIBR</name>
<gene>
    <name evidence="1" type="ORF">VAT7223_00790</name>
</gene>
<sequence length="757" mass="87414">MALDEVNVKLAQIALDNCEGFPFEDFANDFLAAFEGKDFIPVGGTNDGGADGIREPGLYSVDNSKIFYQISIEENHRSKIKKTIDRLEEFGRAPRRLTYVTSQTIRVFDQEEETLTDKHDVFVRIRDAKWILSHINHSEATKKAYYTHLARFTDFLKDIDNGRSVRKTEHVEHPSVYVFLQQQVENREQDKHLTKTVADSLILWALNDTDPDQDLFMTREQIVEFIRTNIPWANNIVGGLLDSRLKELVDKGSVGGKKINLHKEPIQATFGRKKSKKHINKYCLPFETRSKIAEEKAVEESLHLDVESEIVAMDLLSDLNPTHRKLVASLAIRVAQLFFEREGLNCSSFLNGSQSEKEFDSLIENSVFDRVKDAIEEANIDHRVKDIIEPLICEVSRKMFYQSTEAQRLLLNKFSRTYILLFTLQAEPRVVDYFQKATANFRLIVGTDLIIRAISERFLSKENQMTRNMFAMAQEAGITLILSESVLNGVIKHFIVTHNEFKNHIQPREAYLPDHLARQSQQILIRTYYHAKSEGYTKSWQQFTSEFVTLNQLHYATGKEELKGYITQQFGMEYISKEELAKGIDPKKISDLAKVILDVKNGHADLAEDVSLTINAVYGQRRLNKEYSTFPEFGYQTWWLTQESRIQRVTSEMVQAEGSKFIMRPEFILNFFSLAPSVAEVRETFKNIFPSVMGIQMGNRLPDKVFHKVLERVDEWKDYDKGRISTKTRLLCDRLKAEHYDEDTHITSIDRVLSSVD</sequence>
<proteinExistence type="predicted"/>
<protein>
    <submittedName>
        <fullName evidence="1">Uncharacterized protein</fullName>
    </submittedName>
</protein>
<organism evidence="1 2">
    <name type="scientific">Vibrio atlanticus</name>
    <dbReference type="NCBI Taxonomy" id="693153"/>
    <lineage>
        <taxon>Bacteria</taxon>
        <taxon>Pseudomonadati</taxon>
        <taxon>Pseudomonadota</taxon>
        <taxon>Gammaproteobacteria</taxon>
        <taxon>Vibrionales</taxon>
        <taxon>Vibrionaceae</taxon>
        <taxon>Vibrio</taxon>
    </lineage>
</organism>
<accession>A0A1C3IJV0</accession>
<dbReference type="RefSeq" id="WP_065678364.1">
    <property type="nucleotide sequence ID" value="NZ_AP025460.1"/>
</dbReference>
<dbReference type="EMBL" id="FLQP01000010">
    <property type="protein sequence ID" value="SBS61695.1"/>
    <property type="molecule type" value="Genomic_DNA"/>
</dbReference>
<evidence type="ECO:0000313" key="2">
    <source>
        <dbReference type="Proteomes" id="UP000092876"/>
    </source>
</evidence>
<reference evidence="2" key="1">
    <citation type="submission" date="2016-06" db="EMBL/GenBank/DDBJ databases">
        <authorList>
            <person name="Rodrigo-Torres Lidia"/>
            <person name="Arahal R.David."/>
        </authorList>
    </citation>
    <scope>NUCLEOTIDE SEQUENCE [LARGE SCALE GENOMIC DNA]</scope>
    <source>
        <strain evidence="2">CECT 7223</strain>
    </source>
</reference>
<dbReference type="Proteomes" id="UP000092876">
    <property type="component" value="Unassembled WGS sequence"/>
</dbReference>
<dbReference type="AlphaFoldDB" id="A0A1C3IJV0"/>
<dbReference type="GeneID" id="94232836"/>